<sequence>MISNYSIYGQTNDTWTVFYNQDSTLVGYKDKSGVVKIEPKFAGFVTAIKFCDIIAGSERDKEKWTSYYLNKKGGEFGRDSIYIFDNVADCENEGFIRFRDRKSDKVGLFDKNGEIVVPAIYNDLTKVRNGMLVGLKGAKKKYVRENEPPADNYYTWVGGVEVLLDTLNKVLAENFPNDNKLDFYSVERTSTPSEDKSKKSFPASDGKYVTFIDFKKEFKTWLIDDLLSDFTRGQLLHVVHDTIVWESKEGWARSEKQEFVDNNFQLLKQILSEINESSTNYSIFLNGLNPFIYEGAEFDKYFNNCREAKEWQYPVLSVVISYDYGTADISQNHFDFLRTENGYKLISVTIRNAEIKE</sequence>
<organism evidence="1 2">
    <name type="scientific">Sphingobacterium corticibacterium</name>
    <dbReference type="NCBI Taxonomy" id="2484746"/>
    <lineage>
        <taxon>Bacteria</taxon>
        <taxon>Pseudomonadati</taxon>
        <taxon>Bacteroidota</taxon>
        <taxon>Sphingobacteriia</taxon>
        <taxon>Sphingobacteriales</taxon>
        <taxon>Sphingobacteriaceae</taxon>
        <taxon>Sphingobacterium</taxon>
    </lineage>
</organism>
<proteinExistence type="predicted"/>
<evidence type="ECO:0000313" key="1">
    <source>
        <dbReference type="EMBL" id="RZF62875.1"/>
    </source>
</evidence>
<evidence type="ECO:0008006" key="3">
    <source>
        <dbReference type="Google" id="ProtNLM"/>
    </source>
</evidence>
<keyword evidence="2" id="KW-1185">Reference proteome</keyword>
<gene>
    <name evidence="1" type="ORF">EWE74_02430</name>
</gene>
<dbReference type="EMBL" id="SGIT01000001">
    <property type="protein sequence ID" value="RZF62875.1"/>
    <property type="molecule type" value="Genomic_DNA"/>
</dbReference>
<dbReference type="Proteomes" id="UP000292855">
    <property type="component" value="Unassembled WGS sequence"/>
</dbReference>
<reference evidence="1 2" key="1">
    <citation type="submission" date="2019-02" db="EMBL/GenBank/DDBJ databases">
        <authorList>
            <person name="Li Y."/>
        </authorList>
    </citation>
    <scope>NUCLEOTIDE SEQUENCE [LARGE SCALE GENOMIC DNA]</scope>
    <source>
        <strain evidence="1 2">30C10-4-7</strain>
    </source>
</reference>
<evidence type="ECO:0000313" key="2">
    <source>
        <dbReference type="Proteomes" id="UP000292855"/>
    </source>
</evidence>
<comment type="caution">
    <text evidence="1">The sequence shown here is derived from an EMBL/GenBank/DDBJ whole genome shotgun (WGS) entry which is preliminary data.</text>
</comment>
<dbReference type="AlphaFoldDB" id="A0A4Q6XSU7"/>
<accession>A0A4Q6XSU7</accession>
<protein>
    <recommendedName>
        <fullName evidence="3">WG repeat-containing protein</fullName>
    </recommendedName>
</protein>
<name>A0A4Q6XSU7_9SPHI</name>
<dbReference type="OrthoDB" id="697275at2"/>